<keyword evidence="5" id="KW-0809">Transit peptide</keyword>
<dbReference type="GO" id="GO:0034551">
    <property type="term" value="P:mitochondrial respiratory chain complex III assembly"/>
    <property type="evidence" value="ECO:0007669"/>
    <property type="project" value="InterPro"/>
</dbReference>
<keyword evidence="6" id="KW-0496">Mitochondrion</keyword>
<evidence type="ECO:0000256" key="3">
    <source>
        <dbReference type="ARBA" id="ARBA00011589"/>
    </source>
</evidence>
<comment type="subunit">
    <text evidence="3">Interacts with RIP1.</text>
</comment>
<name>A0A1E4RUQ5_CYBJN</name>
<keyword evidence="10" id="KW-1185">Reference proteome</keyword>
<evidence type="ECO:0000256" key="6">
    <source>
        <dbReference type="ARBA" id="ARBA00023128"/>
    </source>
</evidence>
<evidence type="ECO:0000256" key="5">
    <source>
        <dbReference type="ARBA" id="ARBA00022946"/>
    </source>
</evidence>
<dbReference type="GO" id="GO:0044183">
    <property type="term" value="F:protein folding chaperone"/>
    <property type="evidence" value="ECO:0007669"/>
    <property type="project" value="TreeGrafter"/>
</dbReference>
<dbReference type="CDD" id="cd20267">
    <property type="entry name" value="Complex1_LYR_LYRM7"/>
    <property type="match status" value="1"/>
</dbReference>
<organism evidence="9 10">
    <name type="scientific">Cyberlindnera jadinii (strain ATCC 18201 / CBS 1600 / BCRC 20928 / JCM 3617 / NBRC 0987 / NRRL Y-1542)</name>
    <name type="common">Torula yeast</name>
    <name type="synonym">Candida utilis</name>
    <dbReference type="NCBI Taxonomy" id="983966"/>
    <lineage>
        <taxon>Eukaryota</taxon>
        <taxon>Fungi</taxon>
        <taxon>Dikarya</taxon>
        <taxon>Ascomycota</taxon>
        <taxon>Saccharomycotina</taxon>
        <taxon>Saccharomycetes</taxon>
        <taxon>Phaffomycetales</taxon>
        <taxon>Phaffomycetaceae</taxon>
        <taxon>Cyberlindnera</taxon>
    </lineage>
</organism>
<dbReference type="OrthoDB" id="529194at2759"/>
<keyword evidence="7" id="KW-0143">Chaperone</keyword>
<evidence type="ECO:0000256" key="8">
    <source>
        <dbReference type="ARBA" id="ARBA00025268"/>
    </source>
</evidence>
<evidence type="ECO:0000256" key="4">
    <source>
        <dbReference type="ARBA" id="ARBA00015108"/>
    </source>
</evidence>
<accession>A0A1E4RUQ5</accession>
<evidence type="ECO:0000256" key="7">
    <source>
        <dbReference type="ARBA" id="ARBA00023186"/>
    </source>
</evidence>
<evidence type="ECO:0000313" key="10">
    <source>
        <dbReference type="Proteomes" id="UP000094389"/>
    </source>
</evidence>
<dbReference type="Proteomes" id="UP000094389">
    <property type="component" value="Unassembled WGS sequence"/>
</dbReference>
<dbReference type="AlphaFoldDB" id="A0A1E4RUQ5"/>
<evidence type="ECO:0000256" key="2">
    <source>
        <dbReference type="ARBA" id="ARBA00009949"/>
    </source>
</evidence>
<dbReference type="GO" id="GO:0005759">
    <property type="term" value="C:mitochondrial matrix"/>
    <property type="evidence" value="ECO:0007669"/>
    <property type="project" value="UniProtKB-SubCell"/>
</dbReference>
<comment type="function">
    <text evidence="8">Assembly factor required for Rieske Fe-S protein RIP1 incorporation into the cytochrome b-c1 (CIII) complex. Functions as a chaperone, binding to this subunit within the mitochondrial matrix and stabilizing it prior to its translocation and insertion into the late CIII dimeric intermediate within the mitochondrial inner membrane. Modulates the mitochondrial matrix zinc pool.</text>
</comment>
<dbReference type="InterPro" id="IPR050435">
    <property type="entry name" value="MZM1/LYRM7"/>
</dbReference>
<sequence>MATRSRALAAYRHALKATQVAFQGDVALLNASRAEIRKGFNQPDETKSVEERITHLEEVSKFLMSNIVQGKRQDNGKIHLNIHEGTELGDNESIKNP</sequence>
<comment type="similarity">
    <text evidence="2">Belongs to the complex I LYR family. MZM1 subfamily.</text>
</comment>
<gene>
    <name evidence="9" type="ORF">CYBJADRAFT_121083</name>
</gene>
<evidence type="ECO:0000256" key="1">
    <source>
        <dbReference type="ARBA" id="ARBA00004305"/>
    </source>
</evidence>
<dbReference type="RefSeq" id="XP_020068053.1">
    <property type="nucleotide sequence ID" value="XM_020212340.1"/>
</dbReference>
<dbReference type="STRING" id="983966.A0A1E4RUQ5"/>
<dbReference type="PANTHER" id="PTHR46749:SF1">
    <property type="entry name" value="COMPLEX III ASSEMBLY FACTOR LYRM7"/>
    <property type="match status" value="1"/>
</dbReference>
<protein>
    <recommendedName>
        <fullName evidence="4">Mitochondrial zinc maintenance protein 1, mitochondrial</fullName>
    </recommendedName>
</protein>
<reference evidence="9 10" key="1">
    <citation type="journal article" date="2016" name="Proc. Natl. Acad. Sci. U.S.A.">
        <title>Comparative genomics of biotechnologically important yeasts.</title>
        <authorList>
            <person name="Riley R."/>
            <person name="Haridas S."/>
            <person name="Wolfe K.H."/>
            <person name="Lopes M.R."/>
            <person name="Hittinger C.T."/>
            <person name="Goeker M."/>
            <person name="Salamov A.A."/>
            <person name="Wisecaver J.H."/>
            <person name="Long T.M."/>
            <person name="Calvey C.H."/>
            <person name="Aerts A.L."/>
            <person name="Barry K.W."/>
            <person name="Choi C."/>
            <person name="Clum A."/>
            <person name="Coughlan A.Y."/>
            <person name="Deshpande S."/>
            <person name="Douglass A.P."/>
            <person name="Hanson S.J."/>
            <person name="Klenk H.-P."/>
            <person name="LaButti K.M."/>
            <person name="Lapidus A."/>
            <person name="Lindquist E.A."/>
            <person name="Lipzen A.M."/>
            <person name="Meier-Kolthoff J.P."/>
            <person name="Ohm R.A."/>
            <person name="Otillar R.P."/>
            <person name="Pangilinan J.L."/>
            <person name="Peng Y."/>
            <person name="Rokas A."/>
            <person name="Rosa C.A."/>
            <person name="Scheuner C."/>
            <person name="Sibirny A.A."/>
            <person name="Slot J.C."/>
            <person name="Stielow J.B."/>
            <person name="Sun H."/>
            <person name="Kurtzman C.P."/>
            <person name="Blackwell M."/>
            <person name="Grigoriev I.V."/>
            <person name="Jeffries T.W."/>
        </authorList>
    </citation>
    <scope>NUCLEOTIDE SEQUENCE [LARGE SCALE GENOMIC DNA]</scope>
    <source>
        <strain evidence="10">ATCC 18201 / CBS 1600 / BCRC 20928 / JCM 3617 / NBRC 0987 / NRRL Y-1542</strain>
    </source>
</reference>
<dbReference type="EMBL" id="KV453946">
    <property type="protein sequence ID" value="ODV71014.1"/>
    <property type="molecule type" value="Genomic_DNA"/>
</dbReference>
<dbReference type="OMA" id="KYKLRIH"/>
<dbReference type="GeneID" id="30986736"/>
<evidence type="ECO:0000313" key="9">
    <source>
        <dbReference type="EMBL" id="ODV71014.1"/>
    </source>
</evidence>
<proteinExistence type="inferred from homology"/>
<comment type="subcellular location">
    <subcellularLocation>
        <location evidence="1">Mitochondrion matrix</location>
    </subcellularLocation>
</comment>
<feature type="non-terminal residue" evidence="9">
    <location>
        <position position="97"/>
    </location>
</feature>
<dbReference type="PANTHER" id="PTHR46749">
    <property type="entry name" value="COMPLEX III ASSEMBLY FACTOR LYRM7"/>
    <property type="match status" value="1"/>
</dbReference>
<dbReference type="InterPro" id="IPR045298">
    <property type="entry name" value="Complex1_LYR_LYRM7"/>
</dbReference>